<accession>X1KYN2</accession>
<name>X1KYN2_9ZZZZ</name>
<gene>
    <name evidence="1" type="ORF">S03H2_63717</name>
</gene>
<sequence length="85" mass="9540">MPIKWSAIKVSEAADEVEAQVILADQFIAEAKAKAREAKNIPDLPQYIEQRFSSLIDQLNRMETIKEAIKSVREDIPDGAIVSEQ</sequence>
<organism evidence="1">
    <name type="scientific">marine sediment metagenome</name>
    <dbReference type="NCBI Taxonomy" id="412755"/>
    <lineage>
        <taxon>unclassified sequences</taxon>
        <taxon>metagenomes</taxon>
        <taxon>ecological metagenomes</taxon>
    </lineage>
</organism>
<evidence type="ECO:0000313" key="1">
    <source>
        <dbReference type="EMBL" id="GAH87043.1"/>
    </source>
</evidence>
<comment type="caution">
    <text evidence="1">The sequence shown here is derived from an EMBL/GenBank/DDBJ whole genome shotgun (WGS) entry which is preliminary data.</text>
</comment>
<protein>
    <submittedName>
        <fullName evidence="1">Uncharacterized protein</fullName>
    </submittedName>
</protein>
<proteinExistence type="predicted"/>
<dbReference type="AlphaFoldDB" id="X1KYN2"/>
<reference evidence="1" key="1">
    <citation type="journal article" date="2014" name="Front. Microbiol.">
        <title>High frequency of phylogenetically diverse reductive dehalogenase-homologous genes in deep subseafloor sedimentary metagenomes.</title>
        <authorList>
            <person name="Kawai M."/>
            <person name="Futagami T."/>
            <person name="Toyoda A."/>
            <person name="Takaki Y."/>
            <person name="Nishi S."/>
            <person name="Hori S."/>
            <person name="Arai W."/>
            <person name="Tsubouchi T."/>
            <person name="Morono Y."/>
            <person name="Uchiyama I."/>
            <person name="Ito T."/>
            <person name="Fujiyama A."/>
            <person name="Inagaki F."/>
            <person name="Takami H."/>
        </authorList>
    </citation>
    <scope>NUCLEOTIDE SEQUENCE</scope>
    <source>
        <strain evidence="1">Expedition CK06-06</strain>
    </source>
</reference>
<dbReference type="EMBL" id="BARU01041311">
    <property type="protein sequence ID" value="GAH87043.1"/>
    <property type="molecule type" value="Genomic_DNA"/>
</dbReference>
<feature type="non-terminal residue" evidence="1">
    <location>
        <position position="85"/>
    </location>
</feature>